<dbReference type="PANTHER" id="PTHR30383:SF5">
    <property type="entry name" value="SGNH HYDROLASE-TYPE ESTERASE DOMAIN-CONTAINING PROTEIN"/>
    <property type="match status" value="1"/>
</dbReference>
<dbReference type="InterPro" id="IPR051532">
    <property type="entry name" value="Ester_Hydrolysis_Enzymes"/>
</dbReference>
<dbReference type="Pfam" id="PF13472">
    <property type="entry name" value="Lipase_GDSL_2"/>
    <property type="match status" value="1"/>
</dbReference>
<evidence type="ECO:0000313" key="2">
    <source>
        <dbReference type="EMBL" id="MEB3347628.1"/>
    </source>
</evidence>
<dbReference type="Proteomes" id="UP001327027">
    <property type="component" value="Unassembled WGS sequence"/>
</dbReference>
<feature type="domain" description="SGNH hydrolase-type esterase" evidence="1">
    <location>
        <begin position="62"/>
        <end position="220"/>
    </location>
</feature>
<comment type="caution">
    <text evidence="2">The sequence shown here is derived from an EMBL/GenBank/DDBJ whole genome shotgun (WGS) entry which is preliminary data.</text>
</comment>
<gene>
    <name evidence="2" type="ORF">U6A24_19280</name>
</gene>
<keyword evidence="3" id="KW-1185">Reference proteome</keyword>
<proteinExistence type="predicted"/>
<dbReference type="SUPFAM" id="SSF52266">
    <property type="entry name" value="SGNH hydrolase"/>
    <property type="match status" value="1"/>
</dbReference>
<dbReference type="PROSITE" id="PS51257">
    <property type="entry name" value="PROKAR_LIPOPROTEIN"/>
    <property type="match status" value="1"/>
</dbReference>
<protein>
    <submittedName>
        <fullName evidence="2">GDSL-type esterase/lipase family protein</fullName>
    </submittedName>
</protein>
<evidence type="ECO:0000259" key="1">
    <source>
        <dbReference type="Pfam" id="PF13472"/>
    </source>
</evidence>
<evidence type="ECO:0000313" key="3">
    <source>
        <dbReference type="Proteomes" id="UP001327027"/>
    </source>
</evidence>
<sequence>MKRYLVCFFLSVFLSGCAGFKNRYPSEKKVIECHTDWGKKHYLKRIRKFRKRPLNYGDIVMLGNSITEEGRDWKAKLGVPNARNRGASGDVTEGVLLRLKEIIHFKPKMIFLMIGINDLSNRCSHKAMSSPEYVGYNILKITKKIHRKIPDTKIYLQTILPTSHEFMKDDIDAVNSIIKSNEKNGTYEVIDLNAVFLDEEGLLRSDLTYDGIHLNVKGYETWVDVIKPFLDIE</sequence>
<organism evidence="2 3">
    <name type="scientific">Aquimarina gracilis</name>
    <dbReference type="NCBI Taxonomy" id="874422"/>
    <lineage>
        <taxon>Bacteria</taxon>
        <taxon>Pseudomonadati</taxon>
        <taxon>Bacteroidota</taxon>
        <taxon>Flavobacteriia</taxon>
        <taxon>Flavobacteriales</taxon>
        <taxon>Flavobacteriaceae</taxon>
        <taxon>Aquimarina</taxon>
    </lineage>
</organism>
<dbReference type="EMBL" id="JAYKLX010000009">
    <property type="protein sequence ID" value="MEB3347628.1"/>
    <property type="molecule type" value="Genomic_DNA"/>
</dbReference>
<dbReference type="PANTHER" id="PTHR30383">
    <property type="entry name" value="THIOESTERASE 1/PROTEASE 1/LYSOPHOSPHOLIPASE L1"/>
    <property type="match status" value="1"/>
</dbReference>
<reference evidence="2 3" key="1">
    <citation type="journal article" date="2013" name="Int. J. Syst. Evol. Microbiol.">
        <title>Aquimarina gracilis sp. nov., isolated from the gut microflora of a mussel, Mytilus coruscus, and emended description of Aquimarina spongiae.</title>
        <authorList>
            <person name="Park S.C."/>
            <person name="Choe H.N."/>
            <person name="Baik K.S."/>
            <person name="Seong C.N."/>
        </authorList>
    </citation>
    <scope>NUCLEOTIDE SEQUENCE [LARGE SCALE GENOMIC DNA]</scope>
    <source>
        <strain evidence="2 3">PSC32</strain>
    </source>
</reference>
<name>A0ABU6A0M5_9FLAO</name>
<dbReference type="Gene3D" id="3.40.50.1110">
    <property type="entry name" value="SGNH hydrolase"/>
    <property type="match status" value="1"/>
</dbReference>
<dbReference type="InterPro" id="IPR036514">
    <property type="entry name" value="SGNH_hydro_sf"/>
</dbReference>
<accession>A0ABU6A0M5</accession>
<dbReference type="InterPro" id="IPR013830">
    <property type="entry name" value="SGNH_hydro"/>
</dbReference>